<dbReference type="GO" id="GO:0006164">
    <property type="term" value="P:purine nucleotide biosynthetic process"/>
    <property type="evidence" value="ECO:0007669"/>
    <property type="project" value="TreeGrafter"/>
</dbReference>
<dbReference type="GO" id="GO:0002189">
    <property type="term" value="C:ribose phosphate diphosphokinase complex"/>
    <property type="evidence" value="ECO:0007669"/>
    <property type="project" value="TreeGrafter"/>
</dbReference>
<evidence type="ECO:0000256" key="2">
    <source>
        <dbReference type="ARBA" id="ARBA00022723"/>
    </source>
</evidence>
<keyword evidence="9" id="KW-0963">Cytoplasm</keyword>
<comment type="function">
    <text evidence="9">Involved in the biosynthesis of the central metabolite phospho-alpha-D-ribosyl-1-pyrophosphate (PRPP) via the transfer of pyrophosphoryl group from ATP to 1-hydroxyl of ribose-5-phosphate (Rib-5-P).</text>
</comment>
<dbReference type="GO" id="GO:0005524">
    <property type="term" value="F:ATP binding"/>
    <property type="evidence" value="ECO:0007669"/>
    <property type="project" value="UniProtKB-KW"/>
</dbReference>
<keyword evidence="2 9" id="KW-0479">Metal-binding</keyword>
<evidence type="ECO:0000256" key="8">
    <source>
        <dbReference type="ARBA" id="ARBA00049535"/>
    </source>
</evidence>
<dbReference type="PANTHER" id="PTHR10210">
    <property type="entry name" value="RIBOSE-PHOSPHATE DIPHOSPHOKINASE FAMILY MEMBER"/>
    <property type="match status" value="1"/>
</dbReference>
<keyword evidence="1 9" id="KW-0808">Transferase</keyword>
<evidence type="ECO:0000259" key="10">
    <source>
        <dbReference type="Pfam" id="PF13793"/>
    </source>
</evidence>
<name>A0A2A6E3F7_9BACL</name>
<dbReference type="Pfam" id="PF13793">
    <property type="entry name" value="Pribosyltran_N"/>
    <property type="match status" value="1"/>
</dbReference>
<dbReference type="InterPro" id="IPR029099">
    <property type="entry name" value="Pribosyltran_N"/>
</dbReference>
<keyword evidence="3 9" id="KW-0545">Nucleotide biosynthesis</keyword>
<evidence type="ECO:0000313" key="11">
    <source>
        <dbReference type="EMBL" id="PDO11356.1"/>
    </source>
</evidence>
<feature type="binding site" evidence="9">
    <location>
        <position position="170"/>
    </location>
    <ligand>
        <name>Mg(2+)</name>
        <dbReference type="ChEBI" id="CHEBI:18420"/>
    </ligand>
</feature>
<feature type="domain" description="Ribose-phosphate pyrophosphokinase N-terminal" evidence="10">
    <location>
        <begin position="5"/>
        <end position="121"/>
    </location>
</feature>
<feature type="binding site" evidence="9">
    <location>
        <begin position="97"/>
        <end position="98"/>
    </location>
    <ligand>
        <name>ATP</name>
        <dbReference type="ChEBI" id="CHEBI:30616"/>
    </ligand>
</feature>
<dbReference type="EC" id="2.7.6.1" evidence="9"/>
<dbReference type="PANTHER" id="PTHR10210:SF32">
    <property type="entry name" value="RIBOSE-PHOSPHATE PYROPHOSPHOKINASE 2"/>
    <property type="match status" value="1"/>
</dbReference>
<comment type="caution">
    <text evidence="11">The sequence shown here is derived from an EMBL/GenBank/DDBJ whole genome shotgun (WGS) entry which is preliminary data.</text>
</comment>
<evidence type="ECO:0000256" key="4">
    <source>
        <dbReference type="ARBA" id="ARBA00022741"/>
    </source>
</evidence>
<comment type="caution">
    <text evidence="9">Lacks conserved residue(s) required for the propagation of feature annotation.</text>
</comment>
<dbReference type="HAMAP" id="MF_00583_B">
    <property type="entry name" value="RibP_PPkinase_B"/>
    <property type="match status" value="1"/>
</dbReference>
<dbReference type="AlphaFoldDB" id="A0A2A6E3F7"/>
<comment type="subcellular location">
    <subcellularLocation>
        <location evidence="9">Cytoplasm</location>
    </subcellularLocation>
</comment>
<feature type="active site" evidence="9">
    <location>
        <position position="193"/>
    </location>
</feature>
<dbReference type="UniPathway" id="UPA00087">
    <property type="reaction ID" value="UER00172"/>
</dbReference>
<comment type="pathway">
    <text evidence="9">Metabolic intermediate biosynthesis; 5-phospho-alpha-D-ribose 1-diphosphate biosynthesis; 5-phospho-alpha-D-ribose 1-diphosphate from D-ribose 5-phosphate (route I): step 1/1.</text>
</comment>
<dbReference type="SMART" id="SM01400">
    <property type="entry name" value="Pribosyltran_N"/>
    <property type="match status" value="1"/>
</dbReference>
<dbReference type="Gene3D" id="3.40.50.2020">
    <property type="match status" value="2"/>
</dbReference>
<dbReference type="GO" id="GO:0000287">
    <property type="term" value="F:magnesium ion binding"/>
    <property type="evidence" value="ECO:0007669"/>
    <property type="project" value="UniProtKB-UniRule"/>
</dbReference>
<keyword evidence="4 9" id="KW-0547">Nucleotide-binding</keyword>
<comment type="similarity">
    <text evidence="9">Belongs to the ribose-phosphate pyrophosphokinase family. Class I subfamily.</text>
</comment>
<dbReference type="GO" id="GO:0004749">
    <property type="term" value="F:ribose phosphate diphosphokinase activity"/>
    <property type="evidence" value="ECO:0007669"/>
    <property type="project" value="UniProtKB-UniRule"/>
</dbReference>
<dbReference type="GO" id="GO:0016301">
    <property type="term" value="F:kinase activity"/>
    <property type="evidence" value="ECO:0007669"/>
    <property type="project" value="UniProtKB-KW"/>
</dbReference>
<keyword evidence="7 9" id="KW-0460">Magnesium</keyword>
<dbReference type="SUPFAM" id="SSF53271">
    <property type="entry name" value="PRTase-like"/>
    <property type="match status" value="2"/>
</dbReference>
<accession>A0A2A6E3F7</accession>
<sequence>MGSRLKIFSGSSNPKLAEAICRELGQPLGKIKLSRFKSGEIYCLYEETIRNCDVFLVQTFSHPINEHLVELLVMIDAAKRASARTINLIVPYYGYSRQERKSAPREPISAKLVADLLTTAGASRIMTLDLHAPAIQGFFNIPVDHLTALDLISDYIRQKRLEDPIVVSPDAGRATTAEKMANILNAPFAIMIKKRPAHNQAVITHIIGEVEGRTPVVIEDLIDTGTTIINVVEGLKERGARDAFVCATHPVFSGEAMRRLDHPNIREVVITDSIALPREPSPRFRVLSVAPLFSEAIRIIMEGGSLSTLFKYGGV</sequence>
<proteinExistence type="inferred from homology"/>
<dbReference type="Proteomes" id="UP000243688">
    <property type="component" value="Unassembled WGS sequence"/>
</dbReference>
<feature type="binding site" evidence="9">
    <location>
        <begin position="223"/>
        <end position="227"/>
    </location>
    <ligand>
        <name>D-ribose 5-phosphate</name>
        <dbReference type="ChEBI" id="CHEBI:78346"/>
    </ligand>
</feature>
<comment type="catalytic activity">
    <reaction evidence="8 9">
        <text>D-ribose 5-phosphate + ATP = 5-phospho-alpha-D-ribose 1-diphosphate + AMP + H(+)</text>
        <dbReference type="Rhea" id="RHEA:15609"/>
        <dbReference type="ChEBI" id="CHEBI:15378"/>
        <dbReference type="ChEBI" id="CHEBI:30616"/>
        <dbReference type="ChEBI" id="CHEBI:58017"/>
        <dbReference type="ChEBI" id="CHEBI:78346"/>
        <dbReference type="ChEBI" id="CHEBI:456215"/>
        <dbReference type="EC" id="2.7.6.1"/>
    </reaction>
</comment>
<feature type="binding site" evidence="9">
    <location>
        <position position="195"/>
    </location>
    <ligand>
        <name>D-ribose 5-phosphate</name>
        <dbReference type="ChEBI" id="CHEBI:78346"/>
    </ligand>
</feature>
<dbReference type="GO" id="GO:0005737">
    <property type="term" value="C:cytoplasm"/>
    <property type="evidence" value="ECO:0007669"/>
    <property type="project" value="UniProtKB-SubCell"/>
</dbReference>
<keyword evidence="5 9" id="KW-0418">Kinase</keyword>
<reference evidence="11 12" key="1">
    <citation type="submission" date="2016-12" db="EMBL/GenBank/DDBJ databases">
        <title>Candidatus Reconcilibacillus cellulovorans genome.</title>
        <authorList>
            <person name="Kolinko S."/>
            <person name="Wu Y.-W."/>
            <person name="Tachea F."/>
            <person name="Denzel E."/>
            <person name="Hiras J."/>
            <person name="Baecker N."/>
            <person name="Chan L.J."/>
            <person name="Eichorst S.A."/>
            <person name="Frey D."/>
            <person name="Adams P.D."/>
            <person name="Pray T."/>
            <person name="Tanjore D."/>
            <person name="Petzold C.J."/>
            <person name="Gladden J.M."/>
            <person name="Simmons B.A."/>
            <person name="Singer S.W."/>
        </authorList>
    </citation>
    <scope>NUCLEOTIDE SEQUENCE [LARGE SCALE GENOMIC DNA]</scope>
    <source>
        <strain evidence="11">JTherm</strain>
    </source>
</reference>
<comment type="cofactor">
    <cofactor evidence="9">
        <name>Mg(2+)</name>
        <dbReference type="ChEBI" id="CHEBI:18420"/>
    </cofactor>
    <text evidence="9">Binds 2 Mg(2+) ions per subunit.</text>
</comment>
<evidence type="ECO:0000256" key="1">
    <source>
        <dbReference type="ARBA" id="ARBA00022679"/>
    </source>
</evidence>
<dbReference type="NCBIfam" id="TIGR01251">
    <property type="entry name" value="ribP_PPkin"/>
    <property type="match status" value="1"/>
</dbReference>
<dbReference type="InterPro" id="IPR037515">
    <property type="entry name" value="Rib-P_diPkinase_bac"/>
</dbReference>
<dbReference type="InterPro" id="IPR029057">
    <property type="entry name" value="PRTase-like"/>
</dbReference>
<keyword evidence="6 9" id="KW-0067">ATP-binding</keyword>
<protein>
    <recommendedName>
        <fullName evidence="9">Ribose-phosphate pyrophosphokinase</fullName>
        <shortName evidence="9">RPPK</shortName>
        <ecNumber evidence="9">2.7.6.1</ecNumber>
    </recommendedName>
    <alternativeName>
        <fullName evidence="9">5-phospho-D-ribosyl alpha-1-diphosphate synthase</fullName>
    </alternativeName>
    <alternativeName>
        <fullName evidence="9">Phosphoribosyl diphosphate synthase</fullName>
    </alternativeName>
    <alternativeName>
        <fullName evidence="9">Phosphoribosyl pyrophosphate synthase</fullName>
        <shortName evidence="9">P-Rib-PP synthase</shortName>
        <shortName evidence="9">PRPP synthase</shortName>
        <shortName evidence="9">PRPPase</shortName>
    </alternativeName>
</protein>
<evidence type="ECO:0000313" key="12">
    <source>
        <dbReference type="Proteomes" id="UP000243688"/>
    </source>
</evidence>
<evidence type="ECO:0000256" key="9">
    <source>
        <dbReference type="HAMAP-Rule" id="MF_00583"/>
    </source>
</evidence>
<dbReference type="GO" id="GO:0006015">
    <property type="term" value="P:5-phosphoribose 1-diphosphate biosynthetic process"/>
    <property type="evidence" value="ECO:0007669"/>
    <property type="project" value="UniProtKB-UniRule"/>
</dbReference>
<comment type="subunit">
    <text evidence="9">Homohexamer.</text>
</comment>
<organism evidence="11 12">
    <name type="scientific">Candidatus Reconcilbacillus cellulovorans</name>
    <dbReference type="NCBI Taxonomy" id="1906605"/>
    <lineage>
        <taxon>Bacteria</taxon>
        <taxon>Bacillati</taxon>
        <taxon>Bacillota</taxon>
        <taxon>Bacilli</taxon>
        <taxon>Bacillales</taxon>
        <taxon>Paenibacillaceae</taxon>
        <taxon>Candidatus Reconcilbacillus</taxon>
    </lineage>
</organism>
<evidence type="ECO:0000256" key="6">
    <source>
        <dbReference type="ARBA" id="ARBA00022840"/>
    </source>
</evidence>
<dbReference type="InterPro" id="IPR000836">
    <property type="entry name" value="PRTase_dom"/>
</dbReference>
<evidence type="ECO:0000256" key="3">
    <source>
        <dbReference type="ARBA" id="ARBA00022727"/>
    </source>
</evidence>
<dbReference type="FunFam" id="3.40.50.2020:FF:000007">
    <property type="entry name" value="Ribose-phosphate pyrophosphokinase"/>
    <property type="match status" value="1"/>
</dbReference>
<feature type="binding site" evidence="9">
    <location>
        <position position="131"/>
    </location>
    <ligand>
        <name>Mg(2+)</name>
        <dbReference type="ChEBI" id="CHEBI:18420"/>
    </ligand>
</feature>
<dbReference type="NCBIfam" id="NF002320">
    <property type="entry name" value="PRK01259.1"/>
    <property type="match status" value="1"/>
</dbReference>
<dbReference type="CDD" id="cd06223">
    <property type="entry name" value="PRTases_typeI"/>
    <property type="match status" value="1"/>
</dbReference>
<evidence type="ECO:0000256" key="7">
    <source>
        <dbReference type="ARBA" id="ARBA00022842"/>
    </source>
</evidence>
<evidence type="ECO:0000256" key="5">
    <source>
        <dbReference type="ARBA" id="ARBA00022777"/>
    </source>
</evidence>
<dbReference type="Pfam" id="PF14572">
    <property type="entry name" value="Pribosyl_synth"/>
    <property type="match status" value="1"/>
</dbReference>
<dbReference type="EMBL" id="MOXJ01000003">
    <property type="protein sequence ID" value="PDO11356.1"/>
    <property type="molecule type" value="Genomic_DNA"/>
</dbReference>
<gene>
    <name evidence="9" type="primary">prs</name>
    <name evidence="11" type="ORF">BLM47_02520</name>
</gene>
<dbReference type="InterPro" id="IPR005946">
    <property type="entry name" value="Rib-P_diPkinase"/>
</dbReference>